<feature type="compositionally biased region" description="Low complexity" evidence="1">
    <location>
        <begin position="157"/>
        <end position="171"/>
    </location>
</feature>
<reference evidence="2 3" key="1">
    <citation type="journal article" date="2021" name="BMC Biol.">
        <title>Horizontally acquired antibacterial genes associated with adaptive radiation of ladybird beetles.</title>
        <authorList>
            <person name="Li H.S."/>
            <person name="Tang X.F."/>
            <person name="Huang Y.H."/>
            <person name="Xu Z.Y."/>
            <person name="Chen M.L."/>
            <person name="Du X.Y."/>
            <person name="Qiu B.Y."/>
            <person name="Chen P.T."/>
            <person name="Zhang W."/>
            <person name="Slipinski A."/>
            <person name="Escalona H.E."/>
            <person name="Waterhouse R.M."/>
            <person name="Zwick A."/>
            <person name="Pang H."/>
        </authorList>
    </citation>
    <scope>NUCLEOTIDE SEQUENCE [LARGE SCALE GENOMIC DNA]</scope>
    <source>
        <strain evidence="2">SYSU2018</strain>
    </source>
</reference>
<evidence type="ECO:0000313" key="2">
    <source>
        <dbReference type="EMBL" id="KAL3290362.1"/>
    </source>
</evidence>
<gene>
    <name evidence="2" type="ORF">HHI36_023704</name>
</gene>
<dbReference type="EMBL" id="JABFTP020000186">
    <property type="protein sequence ID" value="KAL3290362.1"/>
    <property type="molecule type" value="Genomic_DNA"/>
</dbReference>
<name>A0ABD2PHD2_9CUCU</name>
<keyword evidence="3" id="KW-1185">Reference proteome</keyword>
<sequence>MSIISSQRRNEATGRKIELLRDLINPIELRIKDQCEIISLLKSKCEKNIFEESKNKSKRAQEQVEIPNNMRDGKGTQVNSKLQSVSYASMTKSSSISRTAKNATTYDKSNVNDSHQLTYIDFTEIVIPKSNKKEREFPASAGGVGNNEELTKYKQVTSSHTASSHSNSKTKLGQGNSDTRRKHQS</sequence>
<protein>
    <submittedName>
        <fullName evidence="2">Uncharacterized protein</fullName>
    </submittedName>
</protein>
<feature type="region of interest" description="Disordered" evidence="1">
    <location>
        <begin position="130"/>
        <end position="185"/>
    </location>
</feature>
<dbReference type="Proteomes" id="UP001516400">
    <property type="component" value="Unassembled WGS sequence"/>
</dbReference>
<dbReference type="AlphaFoldDB" id="A0ABD2PHD2"/>
<comment type="caution">
    <text evidence="2">The sequence shown here is derived from an EMBL/GenBank/DDBJ whole genome shotgun (WGS) entry which is preliminary data.</text>
</comment>
<accession>A0ABD2PHD2</accession>
<proteinExistence type="predicted"/>
<evidence type="ECO:0000313" key="3">
    <source>
        <dbReference type="Proteomes" id="UP001516400"/>
    </source>
</evidence>
<organism evidence="2 3">
    <name type="scientific">Cryptolaemus montrouzieri</name>
    <dbReference type="NCBI Taxonomy" id="559131"/>
    <lineage>
        <taxon>Eukaryota</taxon>
        <taxon>Metazoa</taxon>
        <taxon>Ecdysozoa</taxon>
        <taxon>Arthropoda</taxon>
        <taxon>Hexapoda</taxon>
        <taxon>Insecta</taxon>
        <taxon>Pterygota</taxon>
        <taxon>Neoptera</taxon>
        <taxon>Endopterygota</taxon>
        <taxon>Coleoptera</taxon>
        <taxon>Polyphaga</taxon>
        <taxon>Cucujiformia</taxon>
        <taxon>Coccinelloidea</taxon>
        <taxon>Coccinellidae</taxon>
        <taxon>Scymninae</taxon>
        <taxon>Scymnini</taxon>
        <taxon>Cryptolaemus</taxon>
    </lineage>
</organism>
<evidence type="ECO:0000256" key="1">
    <source>
        <dbReference type="SAM" id="MobiDB-lite"/>
    </source>
</evidence>